<keyword evidence="3" id="KW-0234">DNA repair</keyword>
<evidence type="ECO:0000256" key="1">
    <source>
        <dbReference type="ARBA" id="ARBA00022763"/>
    </source>
</evidence>
<evidence type="ECO:0000256" key="2">
    <source>
        <dbReference type="ARBA" id="ARBA00023125"/>
    </source>
</evidence>
<dbReference type="PROSITE" id="PS50162">
    <property type="entry name" value="RECA_2"/>
    <property type="match status" value="1"/>
</dbReference>
<dbReference type="Pfam" id="PF06745">
    <property type="entry name" value="ATPase"/>
    <property type="match status" value="1"/>
</dbReference>
<dbReference type="InterPro" id="IPR020588">
    <property type="entry name" value="RecA_ATP-bd"/>
</dbReference>
<name>A0A1H8MH37_9RHOB</name>
<dbReference type="GO" id="GO:0005524">
    <property type="term" value="F:ATP binding"/>
    <property type="evidence" value="ECO:0007669"/>
    <property type="project" value="InterPro"/>
</dbReference>
<accession>A0A1H8MH37</accession>
<dbReference type="EMBL" id="FOCM01000017">
    <property type="protein sequence ID" value="SEO16647.1"/>
    <property type="molecule type" value="Genomic_DNA"/>
</dbReference>
<evidence type="ECO:0000256" key="3">
    <source>
        <dbReference type="ARBA" id="ARBA00023204"/>
    </source>
</evidence>
<dbReference type="Proteomes" id="UP000199372">
    <property type="component" value="Unassembled WGS sequence"/>
</dbReference>
<dbReference type="InterPro" id="IPR014774">
    <property type="entry name" value="KaiC-like_dom"/>
</dbReference>
<organism evidence="5 6">
    <name type="scientific">Palleronia pelagia</name>
    <dbReference type="NCBI Taxonomy" id="387096"/>
    <lineage>
        <taxon>Bacteria</taxon>
        <taxon>Pseudomonadati</taxon>
        <taxon>Pseudomonadota</taxon>
        <taxon>Alphaproteobacteria</taxon>
        <taxon>Rhodobacterales</taxon>
        <taxon>Roseobacteraceae</taxon>
        <taxon>Palleronia</taxon>
    </lineage>
</organism>
<dbReference type="PANTHER" id="PTHR42926">
    <property type="match status" value="1"/>
</dbReference>
<dbReference type="InterPro" id="IPR027417">
    <property type="entry name" value="P-loop_NTPase"/>
</dbReference>
<keyword evidence="2" id="KW-0238">DNA-binding</keyword>
<dbReference type="AlphaFoldDB" id="A0A1H8MH37"/>
<dbReference type="GO" id="GO:0003677">
    <property type="term" value="F:DNA binding"/>
    <property type="evidence" value="ECO:0007669"/>
    <property type="project" value="UniProtKB-KW"/>
</dbReference>
<dbReference type="GO" id="GO:0006281">
    <property type="term" value="P:DNA repair"/>
    <property type="evidence" value="ECO:0007669"/>
    <property type="project" value="UniProtKB-KW"/>
</dbReference>
<evidence type="ECO:0000313" key="6">
    <source>
        <dbReference type="Proteomes" id="UP000199372"/>
    </source>
</evidence>
<dbReference type="InterPro" id="IPR051347">
    <property type="entry name" value="Circadian_clock_KaiC-rel"/>
</dbReference>
<feature type="domain" description="RecA family profile 1" evidence="4">
    <location>
        <begin position="3"/>
        <end position="75"/>
    </location>
</feature>
<proteinExistence type="predicted"/>
<evidence type="ECO:0000313" key="5">
    <source>
        <dbReference type="EMBL" id="SEO16647.1"/>
    </source>
</evidence>
<dbReference type="OrthoDB" id="9787927at2"/>
<sequence length="75" mass="7897">MSSVDLLGTGVPGLDCILFGGLPKRGIYLATGEPGTGKTTLGLQFCLRASTQKQTAMFLTISQDARDLERIAASH</sequence>
<reference evidence="6" key="1">
    <citation type="submission" date="2016-10" db="EMBL/GenBank/DDBJ databases">
        <authorList>
            <person name="Varghese N."/>
            <person name="Submissions S."/>
        </authorList>
    </citation>
    <scope>NUCLEOTIDE SEQUENCE [LARGE SCALE GENOMIC DNA]</scope>
    <source>
        <strain evidence="6">DSM 26893</strain>
    </source>
</reference>
<evidence type="ECO:0000259" key="4">
    <source>
        <dbReference type="PROSITE" id="PS50162"/>
    </source>
</evidence>
<protein>
    <submittedName>
        <fullName evidence="5">KaiC protein</fullName>
    </submittedName>
</protein>
<dbReference type="Gene3D" id="3.40.50.300">
    <property type="entry name" value="P-loop containing nucleotide triphosphate hydrolases"/>
    <property type="match status" value="1"/>
</dbReference>
<keyword evidence="1" id="KW-0227">DNA damage</keyword>
<keyword evidence="6" id="KW-1185">Reference proteome</keyword>
<dbReference type="GO" id="GO:0140664">
    <property type="term" value="F:ATP-dependent DNA damage sensor activity"/>
    <property type="evidence" value="ECO:0007669"/>
    <property type="project" value="InterPro"/>
</dbReference>
<dbReference type="SUPFAM" id="SSF52540">
    <property type="entry name" value="P-loop containing nucleoside triphosphate hydrolases"/>
    <property type="match status" value="1"/>
</dbReference>
<gene>
    <name evidence="5" type="ORF">SAMN04488011_11712</name>
</gene>
<dbReference type="PANTHER" id="PTHR42926:SF1">
    <property type="entry name" value="CIRCADIAN CLOCK OSCILLATOR PROTEIN KAIC 1"/>
    <property type="match status" value="1"/>
</dbReference>